<dbReference type="Pfam" id="PF03009">
    <property type="entry name" value="GDPD"/>
    <property type="match status" value="1"/>
</dbReference>
<dbReference type="RefSeq" id="WP_155666676.1">
    <property type="nucleotide sequence ID" value="NZ_WOCA01000001.1"/>
</dbReference>
<dbReference type="SUPFAM" id="SSF51695">
    <property type="entry name" value="PLC-like phosphodiesterases"/>
    <property type="match status" value="1"/>
</dbReference>
<feature type="domain" description="GP-PDE" evidence="1">
    <location>
        <begin position="3"/>
        <end position="239"/>
    </location>
</feature>
<evidence type="ECO:0000313" key="2">
    <source>
        <dbReference type="EMBL" id="MUK87201.1"/>
    </source>
</evidence>
<dbReference type="Proteomes" id="UP000469125">
    <property type="component" value="Unassembled WGS sequence"/>
</dbReference>
<accession>A0A6N8FDE6</accession>
<dbReference type="PROSITE" id="PS51704">
    <property type="entry name" value="GP_PDE"/>
    <property type="match status" value="1"/>
</dbReference>
<sequence length="244" mass="28074">MVTKVIAHRGASKYAPENTMSAFELAVEMGADGIETDVQLTKDHIPVLIHDENVKRTTNGTGLISQLTFKQVKQLDAGAWFHPSFSGATILSLDEFLQWFANKSLYLNIELKNNKIEYKNIEAIVYEMLGHHKLLNRSTISTFNPNSIKRMKSYRKNLEVAFLTSKRYRNLVQLTKELGGNALHIKYRLLNRPLVEHIHQENMAVRVYTINKTSRMLNCYQHECDGIFTDIPDKAKHVRKLVFN</sequence>
<reference evidence="2 3" key="1">
    <citation type="submission" date="2019-11" db="EMBL/GenBank/DDBJ databases">
        <authorList>
            <person name="Li X."/>
        </authorList>
    </citation>
    <scope>NUCLEOTIDE SEQUENCE [LARGE SCALE GENOMIC DNA]</scope>
    <source>
        <strain evidence="2 3">L9</strain>
    </source>
</reference>
<name>A0A6N8FDE6_9BACI</name>
<dbReference type="GO" id="GO:0008081">
    <property type="term" value="F:phosphoric diester hydrolase activity"/>
    <property type="evidence" value="ECO:0007669"/>
    <property type="project" value="InterPro"/>
</dbReference>
<dbReference type="InterPro" id="IPR030395">
    <property type="entry name" value="GP_PDE_dom"/>
</dbReference>
<keyword evidence="3" id="KW-1185">Reference proteome</keyword>
<gene>
    <name evidence="2" type="ORF">GMD78_02145</name>
</gene>
<proteinExistence type="predicted"/>
<evidence type="ECO:0000313" key="3">
    <source>
        <dbReference type="Proteomes" id="UP000469125"/>
    </source>
</evidence>
<dbReference type="AlphaFoldDB" id="A0A6N8FDE6"/>
<dbReference type="Gene3D" id="3.20.20.190">
    <property type="entry name" value="Phosphatidylinositol (PI) phosphodiesterase"/>
    <property type="match status" value="1"/>
</dbReference>
<protein>
    <submittedName>
        <fullName evidence="2">Glycerophosphodiester phosphodiesterase</fullName>
    </submittedName>
</protein>
<organism evidence="2 3">
    <name type="scientific">Ornithinibacillus caprae</name>
    <dbReference type="NCBI Taxonomy" id="2678566"/>
    <lineage>
        <taxon>Bacteria</taxon>
        <taxon>Bacillati</taxon>
        <taxon>Bacillota</taxon>
        <taxon>Bacilli</taxon>
        <taxon>Bacillales</taxon>
        <taxon>Bacillaceae</taxon>
        <taxon>Ornithinibacillus</taxon>
    </lineage>
</organism>
<dbReference type="CDD" id="cd08563">
    <property type="entry name" value="GDPD_TtGDE_like"/>
    <property type="match status" value="1"/>
</dbReference>
<dbReference type="PANTHER" id="PTHR46211:SF1">
    <property type="entry name" value="GLYCEROPHOSPHODIESTER PHOSPHODIESTERASE, CYTOPLASMIC"/>
    <property type="match status" value="1"/>
</dbReference>
<evidence type="ECO:0000259" key="1">
    <source>
        <dbReference type="PROSITE" id="PS51704"/>
    </source>
</evidence>
<dbReference type="PANTHER" id="PTHR46211">
    <property type="entry name" value="GLYCEROPHOSPHORYL DIESTER PHOSPHODIESTERASE"/>
    <property type="match status" value="1"/>
</dbReference>
<dbReference type="GO" id="GO:0006629">
    <property type="term" value="P:lipid metabolic process"/>
    <property type="evidence" value="ECO:0007669"/>
    <property type="project" value="InterPro"/>
</dbReference>
<comment type="caution">
    <text evidence="2">The sequence shown here is derived from an EMBL/GenBank/DDBJ whole genome shotgun (WGS) entry which is preliminary data.</text>
</comment>
<dbReference type="InterPro" id="IPR017946">
    <property type="entry name" value="PLC-like_Pdiesterase_TIM-brl"/>
</dbReference>
<dbReference type="EMBL" id="WOCA01000001">
    <property type="protein sequence ID" value="MUK87201.1"/>
    <property type="molecule type" value="Genomic_DNA"/>
</dbReference>